<reference evidence="1" key="2">
    <citation type="journal article" date="2024" name="Environ. Microbiol.">
        <title>Genome analysis and description of Tunturibacter gen. nov. expands the diversity of Terriglobia in tundra soils.</title>
        <authorList>
            <person name="Messyasz A."/>
            <person name="Mannisto M.K."/>
            <person name="Kerkhof L.J."/>
            <person name="Haggblom M.M."/>
        </authorList>
    </citation>
    <scope>NUCLEOTIDE SEQUENCE</scope>
    <source>
        <strain evidence="1">X5P6</strain>
    </source>
</reference>
<dbReference type="EMBL" id="CP132942">
    <property type="protein sequence ID" value="XCB34041.1"/>
    <property type="molecule type" value="Genomic_DNA"/>
</dbReference>
<dbReference type="RefSeq" id="WP_353064883.1">
    <property type="nucleotide sequence ID" value="NZ_CP132942.1"/>
</dbReference>
<dbReference type="KEGG" id="tpsc:RBB77_03865"/>
<proteinExistence type="predicted"/>
<organism evidence="1">
    <name type="scientific">Tunturiibacter psychrotolerans</name>
    <dbReference type="NCBI Taxonomy" id="3069686"/>
    <lineage>
        <taxon>Bacteria</taxon>
        <taxon>Pseudomonadati</taxon>
        <taxon>Acidobacteriota</taxon>
        <taxon>Terriglobia</taxon>
        <taxon>Terriglobales</taxon>
        <taxon>Acidobacteriaceae</taxon>
        <taxon>Tunturiibacter</taxon>
    </lineage>
</organism>
<dbReference type="SUPFAM" id="SSF54427">
    <property type="entry name" value="NTF2-like"/>
    <property type="match status" value="1"/>
</dbReference>
<gene>
    <name evidence="1" type="ORF">RBB77_03865</name>
</gene>
<reference evidence="1" key="1">
    <citation type="submission" date="2023-08" db="EMBL/GenBank/DDBJ databases">
        <authorList>
            <person name="Messyasz A."/>
            <person name="Mannisto M.K."/>
            <person name="Kerkhof L.J."/>
            <person name="Haggblom M."/>
        </authorList>
    </citation>
    <scope>NUCLEOTIDE SEQUENCE</scope>
    <source>
        <strain evidence="1">X5P6</strain>
    </source>
</reference>
<evidence type="ECO:0000313" key="1">
    <source>
        <dbReference type="EMBL" id="XCB34041.1"/>
    </source>
</evidence>
<evidence type="ECO:0008006" key="2">
    <source>
        <dbReference type="Google" id="ProtNLM"/>
    </source>
</evidence>
<protein>
    <recommendedName>
        <fullName evidence="2">Nuclear transport factor 2 family protein</fullName>
    </recommendedName>
</protein>
<accession>A0AAU7ZSZ6</accession>
<sequence>MENFGKGMRDFLERFERNANSGDVDDVVAQFADVFLKADPGGTHPVSSSALRMAIPQRKKMFESSGYGATTLASVKETKLDDRYVLLQTEWLMRFEGKSGTGEDLTLRTTFLVHCSDEGAKIVLYLSHEEPTPVLRGRGSGVGEC</sequence>
<dbReference type="Gene3D" id="3.10.450.50">
    <property type="match status" value="1"/>
</dbReference>
<dbReference type="AlphaFoldDB" id="A0AAU7ZSZ6"/>
<dbReference type="InterPro" id="IPR032710">
    <property type="entry name" value="NTF2-like_dom_sf"/>
</dbReference>
<name>A0AAU7ZSZ6_9BACT</name>